<evidence type="ECO:0000256" key="9">
    <source>
        <dbReference type="ARBA" id="ARBA00025250"/>
    </source>
</evidence>
<evidence type="ECO:0000256" key="1">
    <source>
        <dbReference type="ARBA" id="ARBA00004613"/>
    </source>
</evidence>
<protein>
    <recommendedName>
        <fullName evidence="12">Alpha/beta hydrolase family protein</fullName>
    </recommendedName>
</protein>
<evidence type="ECO:0000256" key="3">
    <source>
        <dbReference type="ARBA" id="ARBA00022525"/>
    </source>
</evidence>
<keyword evidence="11" id="KW-1185">Reference proteome</keyword>
<comment type="caution">
    <text evidence="10">The sequence shown here is derived from an EMBL/GenBank/DDBJ whole genome shotgun (WGS) entry which is preliminary data.</text>
</comment>
<dbReference type="InterPro" id="IPR043595">
    <property type="entry name" value="FaeB/C/D"/>
</dbReference>
<dbReference type="EMBL" id="SJPN01000001">
    <property type="protein sequence ID" value="TWU07484.1"/>
    <property type="molecule type" value="Genomic_DNA"/>
</dbReference>
<dbReference type="AlphaFoldDB" id="A0A5C6BAF3"/>
<evidence type="ECO:0008006" key="12">
    <source>
        <dbReference type="Google" id="ProtNLM"/>
    </source>
</evidence>
<evidence type="ECO:0000256" key="4">
    <source>
        <dbReference type="ARBA" id="ARBA00022651"/>
    </source>
</evidence>
<keyword evidence="8" id="KW-0624">Polysaccharide degradation</keyword>
<dbReference type="RefSeq" id="WP_146517703.1">
    <property type="nucleotide sequence ID" value="NZ_CP151726.1"/>
</dbReference>
<evidence type="ECO:0000256" key="2">
    <source>
        <dbReference type="ARBA" id="ARBA00010278"/>
    </source>
</evidence>
<organism evidence="10 11">
    <name type="scientific">Stieleria varia</name>
    <dbReference type="NCBI Taxonomy" id="2528005"/>
    <lineage>
        <taxon>Bacteria</taxon>
        <taxon>Pseudomonadati</taxon>
        <taxon>Planctomycetota</taxon>
        <taxon>Planctomycetia</taxon>
        <taxon>Pirellulales</taxon>
        <taxon>Pirellulaceae</taxon>
        <taxon>Stieleria</taxon>
    </lineage>
</organism>
<dbReference type="PANTHER" id="PTHR38050">
    <property type="match status" value="1"/>
</dbReference>
<keyword evidence="7" id="KW-0119">Carbohydrate metabolism</keyword>
<keyword evidence="5" id="KW-0732">Signal</keyword>
<gene>
    <name evidence="10" type="ORF">Pla52n_00570</name>
</gene>
<accession>A0A5C6BAF3</accession>
<proteinExistence type="inferred from homology"/>
<keyword evidence="3" id="KW-0964">Secreted</keyword>
<dbReference type="Proteomes" id="UP000320176">
    <property type="component" value="Unassembled WGS sequence"/>
</dbReference>
<comment type="similarity">
    <text evidence="2">Belongs to the faeC family.</text>
</comment>
<evidence type="ECO:0000313" key="10">
    <source>
        <dbReference type="EMBL" id="TWU07484.1"/>
    </source>
</evidence>
<name>A0A5C6BAF3_9BACT</name>
<keyword evidence="6" id="KW-0378">Hydrolase</keyword>
<dbReference type="InterPro" id="IPR029058">
    <property type="entry name" value="AB_hydrolase_fold"/>
</dbReference>
<dbReference type="GO" id="GO:0045493">
    <property type="term" value="P:xylan catabolic process"/>
    <property type="evidence" value="ECO:0007669"/>
    <property type="project" value="UniProtKB-KW"/>
</dbReference>
<evidence type="ECO:0000256" key="8">
    <source>
        <dbReference type="ARBA" id="ARBA00023326"/>
    </source>
</evidence>
<dbReference type="OrthoDB" id="9764953at2"/>
<dbReference type="GO" id="GO:0005576">
    <property type="term" value="C:extracellular region"/>
    <property type="evidence" value="ECO:0007669"/>
    <property type="project" value="UniProtKB-SubCell"/>
</dbReference>
<dbReference type="SUPFAM" id="SSF53474">
    <property type="entry name" value="alpha/beta-Hydrolases"/>
    <property type="match status" value="1"/>
</dbReference>
<evidence type="ECO:0000256" key="5">
    <source>
        <dbReference type="ARBA" id="ARBA00022729"/>
    </source>
</evidence>
<keyword evidence="4" id="KW-0858">Xylan degradation</keyword>
<comment type="subcellular location">
    <subcellularLocation>
        <location evidence="1">Secreted</location>
    </subcellularLocation>
</comment>
<sequence>MRVLTEPRCFYYVRIGRLLLVGIMLLVSSWNCEFSLGQQDANAGQPSRGKSFRDAIAELDLDAAQRRDIGKALLEFGRAARDGRQPGRQGGPSREAALEKLRKEVESILGTEQMRILNEKLGGLSGTPVPEGAIHREWSIAGVKREALIFLPKSAQPGAQAESGAKTGGGAGRLPIVFGFHGHGGSMAQAARSFHLHQVWPEAIVVYPHGLPTPGITDPQGVRAGWQKTQGDQGDRDLAFFDAMLSTVIKQYGGDPEQVFSTGHSNGGAMSYLLWTARGEKLRAIAPSAAGSGALRKGTPPPIPVFHIAGRKDPLVLFAVQQLTIAQVGRINGCDSQSQPWQGVAEVYRSTRSAPLYVWRHDGTHKYPDRAPELIVAFFREVSRGEPSSEK</sequence>
<dbReference type="Gene3D" id="3.40.50.1820">
    <property type="entry name" value="alpha/beta hydrolase"/>
    <property type="match status" value="1"/>
</dbReference>
<dbReference type="GO" id="GO:0030600">
    <property type="term" value="F:feruloyl esterase activity"/>
    <property type="evidence" value="ECO:0007669"/>
    <property type="project" value="InterPro"/>
</dbReference>
<evidence type="ECO:0000256" key="6">
    <source>
        <dbReference type="ARBA" id="ARBA00022801"/>
    </source>
</evidence>
<comment type="function">
    <text evidence="9">Involved in degradation of plant cell walls. Hydrolyzes the feruloyl-arabinose ester bond in arabinoxylans, and the feruloyl-galactose ester bond in pectin. Active against paranitrophenyl-acetate, methyl ferulate and wheat arabinoxylan.</text>
</comment>
<reference evidence="10 11" key="1">
    <citation type="submission" date="2019-02" db="EMBL/GenBank/DDBJ databases">
        <title>Deep-cultivation of Planctomycetes and their phenomic and genomic characterization uncovers novel biology.</title>
        <authorList>
            <person name="Wiegand S."/>
            <person name="Jogler M."/>
            <person name="Boedeker C."/>
            <person name="Pinto D."/>
            <person name="Vollmers J."/>
            <person name="Rivas-Marin E."/>
            <person name="Kohn T."/>
            <person name="Peeters S.H."/>
            <person name="Heuer A."/>
            <person name="Rast P."/>
            <person name="Oberbeckmann S."/>
            <person name="Bunk B."/>
            <person name="Jeske O."/>
            <person name="Meyerdierks A."/>
            <person name="Storesund J.E."/>
            <person name="Kallscheuer N."/>
            <person name="Luecker S."/>
            <person name="Lage O.M."/>
            <person name="Pohl T."/>
            <person name="Merkel B.J."/>
            <person name="Hornburger P."/>
            <person name="Mueller R.-W."/>
            <person name="Bruemmer F."/>
            <person name="Labrenz M."/>
            <person name="Spormann A.M."/>
            <person name="Op Den Camp H."/>
            <person name="Overmann J."/>
            <person name="Amann R."/>
            <person name="Jetten M.S.M."/>
            <person name="Mascher T."/>
            <person name="Medema M.H."/>
            <person name="Devos D.P."/>
            <person name="Kaster A.-K."/>
            <person name="Ovreas L."/>
            <person name="Rohde M."/>
            <person name="Galperin M.Y."/>
            <person name="Jogler C."/>
        </authorList>
    </citation>
    <scope>NUCLEOTIDE SEQUENCE [LARGE SCALE GENOMIC DNA]</scope>
    <source>
        <strain evidence="10 11">Pla52n</strain>
    </source>
</reference>
<dbReference type="PANTHER" id="PTHR38050:SF1">
    <property type="entry name" value="FERULOYL ESTERASE C"/>
    <property type="match status" value="1"/>
</dbReference>
<evidence type="ECO:0000256" key="7">
    <source>
        <dbReference type="ARBA" id="ARBA00023277"/>
    </source>
</evidence>
<evidence type="ECO:0000313" key="11">
    <source>
        <dbReference type="Proteomes" id="UP000320176"/>
    </source>
</evidence>